<dbReference type="EMBL" id="LWMU01000020">
    <property type="protein sequence ID" value="KZX14228.1"/>
    <property type="molecule type" value="Genomic_DNA"/>
</dbReference>
<sequence length="202" mass="23882">MDFGFKKQTKKFFKKYENACKTDNKHNELIKFIEYCYNYAKIALNNYSCKYSKKLYSQPALFTIIALKIYLKMTYRQIMDFISFSDALRKYLKIKKAPDYSTIQKFFKRMPTNMFERITEQIIQHLEIKPTTAALDGTGFTNDYADKYYAQIKGKERKSYTKCHIAVDIDTKIILYSQALKGPKHDTQFAIASIRSLKKIQH</sequence>
<accession>A0A166C832</accession>
<evidence type="ECO:0000313" key="2">
    <source>
        <dbReference type="Proteomes" id="UP000077428"/>
    </source>
</evidence>
<dbReference type="Proteomes" id="UP000077428">
    <property type="component" value="Unassembled WGS sequence"/>
</dbReference>
<organism evidence="1 2">
    <name type="scientific">Methanobrevibacter oralis</name>
    <dbReference type="NCBI Taxonomy" id="66851"/>
    <lineage>
        <taxon>Archaea</taxon>
        <taxon>Methanobacteriati</taxon>
        <taxon>Methanobacteriota</taxon>
        <taxon>Methanomada group</taxon>
        <taxon>Methanobacteria</taxon>
        <taxon>Methanobacteriales</taxon>
        <taxon>Methanobacteriaceae</taxon>
        <taxon>Methanobrevibacter</taxon>
    </lineage>
</organism>
<name>A0A166C832_METOA</name>
<dbReference type="PATRIC" id="fig|66851.6.peg.88"/>
<proteinExistence type="predicted"/>
<gene>
    <name evidence="1" type="ORF">MBORA_00650</name>
</gene>
<evidence type="ECO:0000313" key="1">
    <source>
        <dbReference type="EMBL" id="KZX14228.1"/>
    </source>
</evidence>
<dbReference type="AlphaFoldDB" id="A0A166C832"/>
<protein>
    <submittedName>
        <fullName evidence="1">Uncharacterized protein</fullName>
    </submittedName>
</protein>
<reference evidence="2" key="1">
    <citation type="journal article" date="2016" name="Genome Announc.">
        <title>Draft Genome Sequences of Methanobrevibacter curvatus DSM11111, Methanobrevibacter cuticularis DSM11139, Methanobrevibacter filiformis DSM11501, and Methanobrevibacter oralis DSM7256.</title>
        <authorList>
            <person name="Poehlein A."/>
            <person name="Seedorf H."/>
        </authorList>
    </citation>
    <scope>NUCLEOTIDE SEQUENCE [LARGE SCALE GENOMIC DNA]</scope>
    <source>
        <strain evidence="2">DSM 7256 / JCM 30027 / ZR</strain>
    </source>
</reference>
<comment type="caution">
    <text evidence="1">The sequence shown here is derived from an EMBL/GenBank/DDBJ whole genome shotgun (WGS) entry which is preliminary data.</text>
</comment>
<keyword evidence="2" id="KW-1185">Reference proteome</keyword>